<evidence type="ECO:0000256" key="1">
    <source>
        <dbReference type="ARBA" id="ARBA00022884"/>
    </source>
</evidence>
<dbReference type="InterPro" id="IPR000504">
    <property type="entry name" value="RRM_dom"/>
</dbReference>
<feature type="domain" description="RRM" evidence="5">
    <location>
        <begin position="109"/>
        <end position="190"/>
    </location>
</feature>
<dbReference type="SMART" id="SM00582">
    <property type="entry name" value="RPR"/>
    <property type="match status" value="1"/>
</dbReference>
<feature type="compositionally biased region" description="Basic and acidic residues" evidence="4">
    <location>
        <begin position="969"/>
        <end position="992"/>
    </location>
</feature>
<protein>
    <submittedName>
        <fullName evidence="7">Rna recognition motif-containing protein</fullName>
    </submittedName>
</protein>
<evidence type="ECO:0000256" key="2">
    <source>
        <dbReference type="PROSITE-ProRule" id="PRU00176"/>
    </source>
</evidence>
<keyword evidence="3" id="KW-0175">Coiled coil</keyword>
<keyword evidence="8" id="KW-1185">Reference proteome</keyword>
<dbReference type="InterPro" id="IPR035967">
    <property type="entry name" value="SWAP/Surp_sf"/>
</dbReference>
<dbReference type="PROSITE" id="PS50102">
    <property type="entry name" value="RRM"/>
    <property type="match status" value="1"/>
</dbReference>
<evidence type="ECO:0000256" key="3">
    <source>
        <dbReference type="SAM" id="Coils"/>
    </source>
</evidence>
<dbReference type="InterPro" id="IPR051485">
    <property type="entry name" value="SR-CTD_assoc_factor"/>
</dbReference>
<dbReference type="Gene3D" id="1.25.40.90">
    <property type="match status" value="1"/>
</dbReference>
<name>A0A077ZWX3_STYLE</name>
<dbReference type="SUPFAM" id="SSF54928">
    <property type="entry name" value="RNA-binding domain, RBD"/>
    <property type="match status" value="1"/>
</dbReference>
<feature type="region of interest" description="Disordered" evidence="4">
    <location>
        <begin position="1103"/>
        <end position="1214"/>
    </location>
</feature>
<dbReference type="InterPro" id="IPR006569">
    <property type="entry name" value="CID_dom"/>
</dbReference>
<dbReference type="SUPFAM" id="SSF109905">
    <property type="entry name" value="Surp module (SWAP domain)"/>
    <property type="match status" value="1"/>
</dbReference>
<feature type="region of interest" description="Disordered" evidence="4">
    <location>
        <begin position="1242"/>
        <end position="1270"/>
    </location>
</feature>
<dbReference type="InterPro" id="IPR035979">
    <property type="entry name" value="RBD_domain_sf"/>
</dbReference>
<feature type="compositionally biased region" description="Basic and acidic residues" evidence="4">
    <location>
        <begin position="1103"/>
        <end position="1181"/>
    </location>
</feature>
<organism evidence="7 8">
    <name type="scientific">Stylonychia lemnae</name>
    <name type="common">Ciliate</name>
    <dbReference type="NCBI Taxonomy" id="5949"/>
    <lineage>
        <taxon>Eukaryota</taxon>
        <taxon>Sar</taxon>
        <taxon>Alveolata</taxon>
        <taxon>Ciliophora</taxon>
        <taxon>Intramacronucleata</taxon>
        <taxon>Spirotrichea</taxon>
        <taxon>Stichotrichia</taxon>
        <taxon>Sporadotrichida</taxon>
        <taxon>Oxytrichidae</taxon>
        <taxon>Stylonychinae</taxon>
        <taxon>Stylonychia</taxon>
    </lineage>
</organism>
<feature type="region of interest" description="Disordered" evidence="4">
    <location>
        <begin position="964"/>
        <end position="1091"/>
    </location>
</feature>
<feature type="region of interest" description="Disordered" evidence="4">
    <location>
        <begin position="1283"/>
        <end position="1317"/>
    </location>
</feature>
<accession>A0A077ZWX3</accession>
<dbReference type="GO" id="GO:0005634">
    <property type="term" value="C:nucleus"/>
    <property type="evidence" value="ECO:0007669"/>
    <property type="project" value="TreeGrafter"/>
</dbReference>
<feature type="compositionally biased region" description="Polar residues" evidence="4">
    <location>
        <begin position="1185"/>
        <end position="1204"/>
    </location>
</feature>
<feature type="compositionally biased region" description="Basic and acidic residues" evidence="4">
    <location>
        <begin position="1052"/>
        <end position="1090"/>
    </location>
</feature>
<feature type="coiled-coil region" evidence="3">
    <location>
        <begin position="704"/>
        <end position="731"/>
    </location>
</feature>
<evidence type="ECO:0000313" key="8">
    <source>
        <dbReference type="Proteomes" id="UP000039865"/>
    </source>
</evidence>
<evidence type="ECO:0000259" key="6">
    <source>
        <dbReference type="PROSITE" id="PS51391"/>
    </source>
</evidence>
<gene>
    <name evidence="7" type="primary">Contig17741.g18867</name>
    <name evidence="7" type="ORF">STYLEM_2770</name>
</gene>
<dbReference type="GO" id="GO:0006396">
    <property type="term" value="P:RNA processing"/>
    <property type="evidence" value="ECO:0007669"/>
    <property type="project" value="InterPro"/>
</dbReference>
<dbReference type="GO" id="GO:0003723">
    <property type="term" value="F:RNA binding"/>
    <property type="evidence" value="ECO:0007669"/>
    <property type="project" value="UniProtKB-UniRule"/>
</dbReference>
<sequence>MQGYQPYGPTNPLLVAGGNQRAYHAMEGSKKKKAIDQSLMELRKKFKVNTGKDEEADQFDEDQRLDVHKRFGSQNLKRDRSQSEQISANPILISHIIQDNADFLMQQVTNLYVGNLSTEVTEEILTKVFCKFGEIESVKVMWPRTEEERKRKRNCGFVKFYKYESAFLAKETLNESLLIGMSMRINWGKGISQQIRNAGLMVDYKGVVGDQDLEMQYIENQLNLIIMGHSLLGDDEILESEYNYFPQSLPRVRVKIPEDPLTRYQIDKFAKFIAKEGYQIENEMKHIIQKGREINNQILKKVILKEDNELSNYYQWRSYAYFNGDSTHSWSQHPYQLYQDGPIWIPPRNRGDNLRLNPAQEIKERMLKQTNLVRSALSRVADLNQNDEIDTQMEDEQDLAQRREKEQQMQGFIPLSQQDRIVVEGIIDNIQSTKRSICQGMILAMEYASNARDIVDIITDSIISYIATQKEYDLKKLFAKLFLISDILFNSSNPQIQTAWTYRREFETRLSLIFEHLNILWRTKVEGKLSQKQIKKSSLRLLKIWRERQIYESRIIEGWEATLKIDKKLYYSFHLTDPSFQPTNIKDQKVLDKMKLIMVPELKNYFKRIKENNLNHNGLIERECKLSGVPLTADDLVERLVSLQEYKIRKVLKSKIHSEASTLEQSQNKDIMMTQYLRSNLRKSIIELEPNLDQVQVFNLDQRKQLIEKAIQDLIQEIVKIRNQYLKVQQSMLQLDEKQIDGSAIQENDLQMFDFNYKNIERNERLIAIAQRALEKGKGNIDLDNLSLDSDELITTQEDIQDNEDIDGVELSESDEIFLKNTQNEECFSAIIPSDHLKKILKYARQKRLLLNKRQQLKQMSSGNKQLDQELIQTTEQLDNLTLHFNRDFEKLDEKEVAFHRVSRWKKRFEKDLEQFEADLYKNNKLTNFERLLKLTKEKLSMYKKLHEKLKQEAIESQTKNIYQQQSKQVKEQLRSNNNQRKDKSLEKDRRTAPKKSKSRSSSSNSDSSSSLENSSSSSSQSKSKSRERDRYMKDKNSRQDERQQIRKRSRSRDSRNRYRDQRYDRKERSNHGSDRGDRKQSYHQEETQKRYQGIQDKINDKHHQEENQNHRRSERAQSDYSRHHTERSSYVDQSRSGDKDNGKRSRSRDKEYGRDRRRDIVTKERDSHHHSTSREDDSRRFNKNQHSFTNQNQNYHGQDSNEQLSRRESSKTVERQIVLERNLSNQSDLKLQDQTQNRSIFDRLTLRPQQQDQNSPDKPRDLAKSENQDVNEVLWINNRGNSRFSRGFGGRGRGFDNNYQNTGHQPTRGGAGSRFN</sequence>
<dbReference type="Pfam" id="PF00076">
    <property type="entry name" value="RRM_1"/>
    <property type="match status" value="1"/>
</dbReference>
<dbReference type="PANTHER" id="PTHR23140:SF0">
    <property type="entry name" value="U2 SNRNP-ASSOCIATED SURP MOTIF-CONTAINING PROTEIN"/>
    <property type="match status" value="1"/>
</dbReference>
<dbReference type="Gene3D" id="3.30.70.330">
    <property type="match status" value="1"/>
</dbReference>
<feature type="compositionally biased region" description="Basic and acidic residues" evidence="4">
    <location>
        <begin position="1025"/>
        <end position="1045"/>
    </location>
</feature>
<evidence type="ECO:0000313" key="7">
    <source>
        <dbReference type="EMBL" id="CDW73782.1"/>
    </source>
</evidence>
<dbReference type="Gene3D" id="1.10.10.790">
    <property type="entry name" value="Surp module"/>
    <property type="match status" value="1"/>
</dbReference>
<dbReference type="Proteomes" id="UP000039865">
    <property type="component" value="Unassembled WGS sequence"/>
</dbReference>
<dbReference type="PROSITE" id="PS51391">
    <property type="entry name" value="CID"/>
    <property type="match status" value="1"/>
</dbReference>
<feature type="domain" description="CID" evidence="6">
    <location>
        <begin position="415"/>
        <end position="567"/>
    </location>
</feature>
<evidence type="ECO:0000256" key="4">
    <source>
        <dbReference type="SAM" id="MobiDB-lite"/>
    </source>
</evidence>
<dbReference type="InterPro" id="IPR008942">
    <property type="entry name" value="ENTH_VHS"/>
</dbReference>
<reference evidence="7 8" key="1">
    <citation type="submission" date="2014-06" db="EMBL/GenBank/DDBJ databases">
        <authorList>
            <person name="Swart Estienne"/>
        </authorList>
    </citation>
    <scope>NUCLEOTIDE SEQUENCE [LARGE SCALE GENOMIC DNA]</scope>
    <source>
        <strain evidence="7 8">130c</strain>
    </source>
</reference>
<feature type="compositionally biased region" description="Basic and acidic residues" evidence="4">
    <location>
        <begin position="1205"/>
        <end position="1214"/>
    </location>
</feature>
<dbReference type="PANTHER" id="PTHR23140">
    <property type="entry name" value="RNA PROCESSING PROTEIN LD23810P"/>
    <property type="match status" value="1"/>
</dbReference>
<evidence type="ECO:0000259" key="5">
    <source>
        <dbReference type="PROSITE" id="PS50102"/>
    </source>
</evidence>
<dbReference type="EMBL" id="CCKQ01002674">
    <property type="protein sequence ID" value="CDW73782.1"/>
    <property type="molecule type" value="Genomic_DNA"/>
</dbReference>
<dbReference type="InterPro" id="IPR012677">
    <property type="entry name" value="Nucleotide-bd_a/b_plait_sf"/>
</dbReference>
<proteinExistence type="predicted"/>
<dbReference type="InParanoid" id="A0A077ZWX3"/>
<feature type="compositionally biased region" description="Basic and acidic residues" evidence="4">
    <location>
        <begin position="1256"/>
        <end position="1268"/>
    </location>
</feature>
<dbReference type="SMART" id="SM00360">
    <property type="entry name" value="RRM"/>
    <property type="match status" value="1"/>
</dbReference>
<feature type="compositionally biased region" description="Low complexity" evidence="4">
    <location>
        <begin position="1000"/>
        <end position="1023"/>
    </location>
</feature>
<dbReference type="OrthoDB" id="377209at2759"/>
<keyword evidence="1 2" id="KW-0694">RNA-binding</keyword>